<dbReference type="RefSeq" id="WP_123401500.1">
    <property type="nucleotide sequence ID" value="NZ_RJVI01000002.1"/>
</dbReference>
<keyword evidence="2" id="KW-0808">Transferase</keyword>
<evidence type="ECO:0000313" key="4">
    <source>
        <dbReference type="EMBL" id="ROR32578.1"/>
    </source>
</evidence>
<dbReference type="SUPFAM" id="SSF53335">
    <property type="entry name" value="S-adenosyl-L-methionine-dependent methyltransferases"/>
    <property type="match status" value="2"/>
</dbReference>
<name>A0A3N1Y232_9GAMM</name>
<reference evidence="4 5" key="1">
    <citation type="submission" date="2018-11" db="EMBL/GenBank/DDBJ databases">
        <title>Genomic Encyclopedia of Type Strains, Phase IV (KMG-IV): sequencing the most valuable type-strain genomes for metagenomic binning, comparative biology and taxonomic classification.</title>
        <authorList>
            <person name="Goeker M."/>
        </authorList>
    </citation>
    <scope>NUCLEOTIDE SEQUENCE [LARGE SCALE GENOMIC DNA]</scope>
    <source>
        <strain evidence="4 5">DSM 100275</strain>
    </source>
</reference>
<accession>A0A3N1Y232</accession>
<keyword evidence="1 4" id="KW-0489">Methyltransferase</keyword>
<dbReference type="InterPro" id="IPR029063">
    <property type="entry name" value="SAM-dependent_MTases_sf"/>
</dbReference>
<dbReference type="OrthoDB" id="9816043at2"/>
<dbReference type="GO" id="GO:0003677">
    <property type="term" value="F:DNA binding"/>
    <property type="evidence" value="ECO:0007669"/>
    <property type="project" value="InterPro"/>
</dbReference>
<sequence length="1039" mass="119503">MNCPDLFEHQEFKTRNQGPVECLGQTFDSDEARREHFLGLLRDMLTELHAKLGGVPFTTVEDAIQRLKSLQHWPVGDERRIRELAERMGQASRVQRLASSDTDARRTTRDLLTLYKDEVGFPHGEIEDILNLSDPPYYTACPNPFIANFIKHYGKPYDPNVPYSKEPFAADVREGKNDPIYNAHSYHTKVPHKAIMRYILHYTEPGDVVFDGFAGTGMTGVAAQLCGDRKTVESLGYKVDEQGVIYQQEEETDEFGRRRPVWKPFSRLGARRAVHNDLSPAATFIAYNYNTPVDVPAFEREAKRILKEVEEECGWMYRTLHTASSRIEQRGLSDEWAGKLKACKTVEEIRALLSPQSSVLGTVNYTVWSDVFVCPECTREVVFWEAAVDKEAGKVHSEFPCPHCGATLTKRNMDRAWVTRYDKAIGQAIRQAKQVPVLINYSVGKKRFEKTPDAFDLALIEKLEALDIPYWFPTDRMPEGYNTEQPKVSHGLTHVHHFYTKRNLWGIASFVHRMHRISEAKLRLRLFFTKTAAERITSRLASIAFSYFFHGGGGFINAGTKGTLYVSSTVPEIPAYTSLESRLLSMKWELPGNAVVAISTQSTTSAICNAESVDYVFVDPPFGGNLMYSELSFLWEAWLRSFTNNRHEAIENKVQGKGLPEYQRLMTECFKEYYRVLKPGRWMTVEFHNSKNSVWNSIQEALQTAGFVIADVRTLDKKQGSFKQYTSASAVKQDLIISAYKPNGGLEERFKLTAGTEEGVWDFVRTHLKQLPVFVSKDGKAEVIAERQNYLLFDRMVAFHVQRGVTVPLSAAEFYAGLAQRFPERDGMYFLPEQVAEYDKKRMKVKEVLQLQLFATDEASAIQWLKQQLTRKPQTFQELHPQFLKEIGGWQKHEKPLELSELLEQNFLRYDGKGEVPSQIHSYLSSNFKELRNLPKDDERLRAKAKDRWYVPDPNKASDLEKLRERALLREFEEYRESSSRRLKVFRLEAVRAGFKKAWQERDYATIIAVARKIPENVLQEDPKLLMWYDQALTRMGEE</sequence>
<evidence type="ECO:0000259" key="3">
    <source>
        <dbReference type="Pfam" id="PF01555"/>
    </source>
</evidence>
<proteinExistence type="predicted"/>
<dbReference type="InterPro" id="IPR002941">
    <property type="entry name" value="DNA_methylase_N4/N6"/>
</dbReference>
<protein>
    <submittedName>
        <fullName evidence="4">DNA methylase</fullName>
    </submittedName>
</protein>
<dbReference type="GO" id="GO:0032259">
    <property type="term" value="P:methylation"/>
    <property type="evidence" value="ECO:0007669"/>
    <property type="project" value="UniProtKB-KW"/>
</dbReference>
<dbReference type="EMBL" id="RJVI01000002">
    <property type="protein sequence ID" value="ROR32578.1"/>
    <property type="molecule type" value="Genomic_DNA"/>
</dbReference>
<comment type="caution">
    <text evidence="4">The sequence shown here is derived from an EMBL/GenBank/DDBJ whole genome shotgun (WGS) entry which is preliminary data.</text>
</comment>
<evidence type="ECO:0000313" key="5">
    <source>
        <dbReference type="Proteomes" id="UP000276634"/>
    </source>
</evidence>
<dbReference type="Gene3D" id="3.40.50.150">
    <property type="entry name" value="Vaccinia Virus protein VP39"/>
    <property type="match status" value="2"/>
</dbReference>
<dbReference type="AlphaFoldDB" id="A0A3N1Y232"/>
<dbReference type="Pfam" id="PF01555">
    <property type="entry name" value="N6_N4_Mtase"/>
    <property type="match status" value="1"/>
</dbReference>
<gene>
    <name evidence="4" type="ORF">EDC57_1784</name>
</gene>
<dbReference type="GO" id="GO:0008170">
    <property type="term" value="F:N-methyltransferase activity"/>
    <property type="evidence" value="ECO:0007669"/>
    <property type="project" value="InterPro"/>
</dbReference>
<dbReference type="Proteomes" id="UP000276634">
    <property type="component" value="Unassembled WGS sequence"/>
</dbReference>
<evidence type="ECO:0000256" key="1">
    <source>
        <dbReference type="ARBA" id="ARBA00022603"/>
    </source>
</evidence>
<evidence type="ECO:0000256" key="2">
    <source>
        <dbReference type="ARBA" id="ARBA00022679"/>
    </source>
</evidence>
<keyword evidence="5" id="KW-1185">Reference proteome</keyword>
<feature type="domain" description="DNA methylase N-4/N-6" evidence="3">
    <location>
        <begin position="178"/>
        <end position="240"/>
    </location>
</feature>
<organism evidence="4 5">
    <name type="scientific">Inmirania thermothiophila</name>
    <dbReference type="NCBI Taxonomy" id="1750597"/>
    <lineage>
        <taxon>Bacteria</taxon>
        <taxon>Pseudomonadati</taxon>
        <taxon>Pseudomonadota</taxon>
        <taxon>Gammaproteobacteria</taxon>
        <taxon>Chromatiales</taxon>
        <taxon>Ectothiorhodospiraceae</taxon>
        <taxon>Inmirania</taxon>
    </lineage>
</organism>